<dbReference type="GO" id="GO:0006508">
    <property type="term" value="P:proteolysis"/>
    <property type="evidence" value="ECO:0007669"/>
    <property type="project" value="InterPro"/>
</dbReference>
<comment type="similarity">
    <text evidence="1 3">Belongs to the peptidase S8 family.</text>
</comment>
<organism evidence="6 7">
    <name type="scientific">Anisodus tanguticus</name>
    <dbReference type="NCBI Taxonomy" id="243964"/>
    <lineage>
        <taxon>Eukaryota</taxon>
        <taxon>Viridiplantae</taxon>
        <taxon>Streptophyta</taxon>
        <taxon>Embryophyta</taxon>
        <taxon>Tracheophyta</taxon>
        <taxon>Spermatophyta</taxon>
        <taxon>Magnoliopsida</taxon>
        <taxon>eudicotyledons</taxon>
        <taxon>Gunneridae</taxon>
        <taxon>Pentapetalae</taxon>
        <taxon>asterids</taxon>
        <taxon>lamiids</taxon>
        <taxon>Solanales</taxon>
        <taxon>Solanaceae</taxon>
        <taxon>Solanoideae</taxon>
        <taxon>Hyoscyameae</taxon>
        <taxon>Anisodus</taxon>
    </lineage>
</organism>
<reference evidence="6" key="1">
    <citation type="submission" date="2023-12" db="EMBL/GenBank/DDBJ databases">
        <title>Genome assembly of Anisodus tanguticus.</title>
        <authorList>
            <person name="Wang Y.-J."/>
        </authorList>
    </citation>
    <scope>NUCLEOTIDE SEQUENCE</scope>
    <source>
        <strain evidence="6">KB-2021</strain>
        <tissue evidence="6">Leaf</tissue>
    </source>
</reference>
<sequence>MAQSDTYIIHMDSSNMPKESIRVEKSDSGRATVPGRVDPVWPESKRYDDDGMTDDPARWKGTCESDTQFNSSLCNKKLIGARYFNKGMLAKYKNITTMNSTRDTEGHGTHTSSTAVGSLVKGEYYFGYAPGTAIGVAPKAHVAVYKAIWEGGAISSDILAAMDQAVSDGVV</sequence>
<accession>A0AAE1UUL0</accession>
<keyword evidence="2" id="KW-0732">Signal</keyword>
<dbReference type="InterPro" id="IPR000209">
    <property type="entry name" value="Peptidase_S8/S53_dom"/>
</dbReference>
<dbReference type="PROSITE" id="PS51892">
    <property type="entry name" value="SUBTILASE"/>
    <property type="match status" value="1"/>
</dbReference>
<feature type="compositionally biased region" description="Basic and acidic residues" evidence="4">
    <location>
        <begin position="43"/>
        <end position="52"/>
    </location>
</feature>
<dbReference type="Pfam" id="PF00082">
    <property type="entry name" value="Peptidase_S8"/>
    <property type="match status" value="1"/>
</dbReference>
<gene>
    <name evidence="6" type="ORF">RND71_042387</name>
</gene>
<evidence type="ECO:0000313" key="6">
    <source>
        <dbReference type="EMBL" id="KAK4337900.1"/>
    </source>
</evidence>
<name>A0AAE1UUL0_9SOLA</name>
<comment type="caution">
    <text evidence="3">Lacks conserved residue(s) required for the propagation of feature annotation.</text>
</comment>
<evidence type="ECO:0000259" key="5">
    <source>
        <dbReference type="Pfam" id="PF00082"/>
    </source>
</evidence>
<dbReference type="Gene3D" id="3.40.50.200">
    <property type="entry name" value="Peptidase S8/S53 domain"/>
    <property type="match status" value="1"/>
</dbReference>
<feature type="domain" description="Peptidase S8/S53" evidence="5">
    <location>
        <begin position="91"/>
        <end position="170"/>
    </location>
</feature>
<dbReference type="Proteomes" id="UP001291623">
    <property type="component" value="Unassembled WGS sequence"/>
</dbReference>
<feature type="compositionally biased region" description="Basic and acidic residues" evidence="4">
    <location>
        <begin position="19"/>
        <end position="28"/>
    </location>
</feature>
<dbReference type="PANTHER" id="PTHR10795">
    <property type="entry name" value="PROPROTEIN CONVERTASE SUBTILISIN/KEXIN"/>
    <property type="match status" value="1"/>
</dbReference>
<protein>
    <recommendedName>
        <fullName evidence="5">Peptidase S8/S53 domain-containing protein</fullName>
    </recommendedName>
</protein>
<dbReference type="GO" id="GO:0004252">
    <property type="term" value="F:serine-type endopeptidase activity"/>
    <property type="evidence" value="ECO:0007669"/>
    <property type="project" value="InterPro"/>
</dbReference>
<proteinExistence type="inferred from homology"/>
<dbReference type="AlphaFoldDB" id="A0AAE1UUL0"/>
<evidence type="ECO:0000256" key="3">
    <source>
        <dbReference type="PROSITE-ProRule" id="PRU01240"/>
    </source>
</evidence>
<evidence type="ECO:0000313" key="7">
    <source>
        <dbReference type="Proteomes" id="UP001291623"/>
    </source>
</evidence>
<feature type="region of interest" description="Disordered" evidence="4">
    <location>
        <begin position="16"/>
        <end position="52"/>
    </location>
</feature>
<evidence type="ECO:0000256" key="4">
    <source>
        <dbReference type="SAM" id="MobiDB-lite"/>
    </source>
</evidence>
<dbReference type="InterPro" id="IPR045051">
    <property type="entry name" value="SBT"/>
</dbReference>
<dbReference type="InterPro" id="IPR036852">
    <property type="entry name" value="Peptidase_S8/S53_dom_sf"/>
</dbReference>
<keyword evidence="7" id="KW-1185">Reference proteome</keyword>
<evidence type="ECO:0000256" key="1">
    <source>
        <dbReference type="ARBA" id="ARBA00011073"/>
    </source>
</evidence>
<comment type="caution">
    <text evidence="6">The sequence shown here is derived from an EMBL/GenBank/DDBJ whole genome shotgun (WGS) entry which is preliminary data.</text>
</comment>
<evidence type="ECO:0000256" key="2">
    <source>
        <dbReference type="ARBA" id="ARBA00022729"/>
    </source>
</evidence>
<dbReference type="EMBL" id="JAVYJV010000024">
    <property type="protein sequence ID" value="KAK4337900.1"/>
    <property type="molecule type" value="Genomic_DNA"/>
</dbReference>
<dbReference type="SUPFAM" id="SSF52743">
    <property type="entry name" value="Subtilisin-like"/>
    <property type="match status" value="1"/>
</dbReference>